<name>A0ABQ8SU57_PERAM</name>
<gene>
    <name evidence="1" type="ORF">ANN_17439</name>
</gene>
<evidence type="ECO:0000313" key="2">
    <source>
        <dbReference type="Proteomes" id="UP001148838"/>
    </source>
</evidence>
<keyword evidence="2" id="KW-1185">Reference proteome</keyword>
<dbReference type="EMBL" id="JAJSOF020000021">
    <property type="protein sequence ID" value="KAJ4437301.1"/>
    <property type="molecule type" value="Genomic_DNA"/>
</dbReference>
<dbReference type="Gene3D" id="3.30.420.10">
    <property type="entry name" value="Ribonuclease H-like superfamily/Ribonuclease H"/>
    <property type="match status" value="1"/>
</dbReference>
<accession>A0ABQ8SU57</accession>
<evidence type="ECO:0008006" key="3">
    <source>
        <dbReference type="Google" id="ProtNLM"/>
    </source>
</evidence>
<protein>
    <recommendedName>
        <fullName evidence="3">Per a allergen</fullName>
    </recommendedName>
</protein>
<proteinExistence type="predicted"/>
<organism evidence="1 2">
    <name type="scientific">Periplaneta americana</name>
    <name type="common">American cockroach</name>
    <name type="synonym">Blatta americana</name>
    <dbReference type="NCBI Taxonomy" id="6978"/>
    <lineage>
        <taxon>Eukaryota</taxon>
        <taxon>Metazoa</taxon>
        <taxon>Ecdysozoa</taxon>
        <taxon>Arthropoda</taxon>
        <taxon>Hexapoda</taxon>
        <taxon>Insecta</taxon>
        <taxon>Pterygota</taxon>
        <taxon>Neoptera</taxon>
        <taxon>Polyneoptera</taxon>
        <taxon>Dictyoptera</taxon>
        <taxon>Blattodea</taxon>
        <taxon>Blattoidea</taxon>
        <taxon>Blattidae</taxon>
        <taxon>Blattinae</taxon>
        <taxon>Periplaneta</taxon>
    </lineage>
</organism>
<evidence type="ECO:0000313" key="1">
    <source>
        <dbReference type="EMBL" id="KAJ4437301.1"/>
    </source>
</evidence>
<sequence>MSSLITSRARTPKPFLNHIVKPKLTGMALFTWAAKSPDPITCDFSSWGHLKSAVFSNPSPRNIEELK</sequence>
<dbReference type="InterPro" id="IPR036397">
    <property type="entry name" value="RNaseH_sf"/>
</dbReference>
<reference evidence="1 2" key="1">
    <citation type="journal article" date="2022" name="Allergy">
        <title>Genome assembly and annotation of Periplaneta americana reveal a comprehensive cockroach allergen profile.</title>
        <authorList>
            <person name="Wang L."/>
            <person name="Xiong Q."/>
            <person name="Saelim N."/>
            <person name="Wang L."/>
            <person name="Nong W."/>
            <person name="Wan A.T."/>
            <person name="Shi M."/>
            <person name="Liu X."/>
            <person name="Cao Q."/>
            <person name="Hui J.H.L."/>
            <person name="Sookrung N."/>
            <person name="Leung T.F."/>
            <person name="Tungtrongchitr A."/>
            <person name="Tsui S.K.W."/>
        </authorList>
    </citation>
    <scope>NUCLEOTIDE SEQUENCE [LARGE SCALE GENOMIC DNA]</scope>
    <source>
        <strain evidence="1">PWHHKU_190912</strain>
    </source>
</reference>
<comment type="caution">
    <text evidence="1">The sequence shown here is derived from an EMBL/GenBank/DDBJ whole genome shotgun (WGS) entry which is preliminary data.</text>
</comment>
<dbReference type="Proteomes" id="UP001148838">
    <property type="component" value="Unassembled WGS sequence"/>
</dbReference>